<organism evidence="32">
    <name type="scientific">Candidatus Berkiella aquae</name>
    <dbReference type="NCBI Taxonomy" id="295108"/>
    <lineage>
        <taxon>Bacteria</taxon>
        <taxon>Pseudomonadati</taxon>
        <taxon>Pseudomonadota</taxon>
        <taxon>Gammaproteobacteria</taxon>
        <taxon>Candidatus Berkiellales</taxon>
        <taxon>Candidatus Berkiellaceae</taxon>
        <taxon>Candidatus Berkiella</taxon>
    </lineage>
</organism>
<feature type="domain" description="Penicillin-binding protein OB-like" evidence="31">
    <location>
        <begin position="317"/>
        <end position="427"/>
    </location>
</feature>
<keyword evidence="34" id="KW-1185">Reference proteome</keyword>
<reference evidence="33" key="2">
    <citation type="journal article" date="2016" name="Genome Announc.">
        <title>Draft Genome Sequences of Two Novel Amoeba-Resistant Intranuclear Bacteria, 'Candidatus Berkiella cookevillensis' and 'Candidatus Berkiella aquae'.</title>
        <authorList>
            <person name="Mehari Y.T."/>
            <person name="Arivett B.A."/>
            <person name="Farone A.L."/>
            <person name="Gunderson J.H."/>
            <person name="Farone M.B."/>
        </authorList>
    </citation>
    <scope>NUCLEOTIDE SEQUENCE</scope>
    <source>
        <strain evidence="33">HT99</strain>
    </source>
</reference>
<dbReference type="GO" id="GO:0005886">
    <property type="term" value="C:plasma membrane"/>
    <property type="evidence" value="ECO:0007669"/>
    <property type="project" value="UniProtKB-SubCell"/>
</dbReference>
<accession>A0A0Q9YU84</accession>
<dbReference type="STRING" id="295108.HT99x_01938"/>
<keyword evidence="18" id="KW-0573">Peptidoglycan synthesis</keyword>
<evidence type="ECO:0000259" key="31">
    <source>
        <dbReference type="Pfam" id="PF17092"/>
    </source>
</evidence>
<comment type="catalytic activity">
    <reaction evidence="26">
        <text>[GlcNAc-(1-&gt;4)-Mur2Ac(oyl-L-Ala-gamma-D-Glu-L-Lys-D-Ala-D-Ala)](n)-di-trans,octa-cis-undecaprenyl diphosphate + beta-D-GlcNAc-(1-&gt;4)-Mur2Ac(oyl-L-Ala-gamma-D-Glu-L-Lys-D-Ala-D-Ala)-di-trans,octa-cis-undecaprenyl diphosphate = [GlcNAc-(1-&gt;4)-Mur2Ac(oyl-L-Ala-gamma-D-Glu-L-Lys-D-Ala-D-Ala)](n+1)-di-trans,octa-cis-undecaprenyl diphosphate + di-trans,octa-cis-undecaprenyl diphosphate + H(+)</text>
        <dbReference type="Rhea" id="RHEA:23708"/>
        <dbReference type="Rhea" id="RHEA-COMP:9602"/>
        <dbReference type="Rhea" id="RHEA-COMP:9603"/>
        <dbReference type="ChEBI" id="CHEBI:15378"/>
        <dbReference type="ChEBI" id="CHEBI:58405"/>
        <dbReference type="ChEBI" id="CHEBI:60033"/>
        <dbReference type="ChEBI" id="CHEBI:78435"/>
        <dbReference type="EC" id="2.4.99.28"/>
    </reaction>
</comment>
<dbReference type="OrthoDB" id="9766909at2"/>
<dbReference type="UniPathway" id="UPA00219"/>
<evidence type="ECO:0000256" key="15">
    <source>
        <dbReference type="ARBA" id="ARBA00022801"/>
    </source>
</evidence>
<dbReference type="GO" id="GO:0071555">
    <property type="term" value="P:cell wall organization"/>
    <property type="evidence" value="ECO:0007669"/>
    <property type="project" value="UniProtKB-KW"/>
</dbReference>
<evidence type="ECO:0000256" key="6">
    <source>
        <dbReference type="ARBA" id="ARBA00012448"/>
    </source>
</evidence>
<dbReference type="GO" id="GO:0009252">
    <property type="term" value="P:peptidoglycan biosynthetic process"/>
    <property type="evidence" value="ECO:0007669"/>
    <property type="project" value="UniProtKB-UniPathway"/>
</dbReference>
<dbReference type="Gene3D" id="2.40.50.140">
    <property type="entry name" value="Nucleic acid-binding proteins"/>
    <property type="match status" value="1"/>
</dbReference>
<evidence type="ECO:0000256" key="8">
    <source>
        <dbReference type="ARBA" id="ARBA00022475"/>
    </source>
</evidence>
<feature type="transmembrane region" description="Helical" evidence="28">
    <location>
        <begin position="7"/>
        <end position="29"/>
    </location>
</feature>
<comment type="caution">
    <text evidence="32">The sequence shown here is derived from an EMBL/GenBank/DDBJ whole genome shotgun (WGS) entry which is preliminary data.</text>
</comment>
<evidence type="ECO:0000256" key="28">
    <source>
        <dbReference type="SAM" id="Phobius"/>
    </source>
</evidence>
<dbReference type="GO" id="GO:0008955">
    <property type="term" value="F:peptidoglycan glycosyltransferase activity"/>
    <property type="evidence" value="ECO:0007669"/>
    <property type="project" value="UniProtKB-EC"/>
</dbReference>
<gene>
    <name evidence="32" type="primary">mrcA</name>
    <name evidence="33" type="ORF">HT99x_001160</name>
    <name evidence="32" type="ORF">HT99x_01938</name>
</gene>
<dbReference type="RefSeq" id="WP_075066560.1">
    <property type="nucleotide sequence ID" value="NZ_LKAJ02000001.1"/>
</dbReference>
<evidence type="ECO:0000256" key="9">
    <source>
        <dbReference type="ARBA" id="ARBA00022519"/>
    </source>
</evidence>
<evidence type="ECO:0000259" key="29">
    <source>
        <dbReference type="Pfam" id="PF00905"/>
    </source>
</evidence>
<evidence type="ECO:0000256" key="20">
    <source>
        <dbReference type="ARBA" id="ARBA00023136"/>
    </source>
</evidence>
<dbReference type="Pfam" id="PF17092">
    <property type="entry name" value="PCB_OB"/>
    <property type="match status" value="1"/>
</dbReference>
<dbReference type="Pfam" id="PF00912">
    <property type="entry name" value="Transgly"/>
    <property type="match status" value="1"/>
</dbReference>
<keyword evidence="14 28" id="KW-0812">Transmembrane</keyword>
<keyword evidence="20 28" id="KW-0472">Membrane</keyword>
<comment type="function">
    <text evidence="1">Cell wall formation. Synthesis of cross-linked peptidoglycan from the lipid intermediates. The enzyme has a penicillin-insensitive transglycosylase N-terminal domain (formation of linear glycan strands) and a penicillin-sensitive transpeptidase C-terminal domain (cross-linking of the peptide subunits).</text>
</comment>
<evidence type="ECO:0000256" key="2">
    <source>
        <dbReference type="ARBA" id="ARBA00004249"/>
    </source>
</evidence>
<evidence type="ECO:0000256" key="21">
    <source>
        <dbReference type="ARBA" id="ARBA00023251"/>
    </source>
</evidence>
<dbReference type="EC" id="2.4.99.28" evidence="25"/>
<dbReference type="Gene3D" id="3.40.710.10">
    <property type="entry name" value="DD-peptidase/beta-lactamase superfamily"/>
    <property type="match status" value="2"/>
</dbReference>
<evidence type="ECO:0000256" key="19">
    <source>
        <dbReference type="ARBA" id="ARBA00022989"/>
    </source>
</evidence>
<evidence type="ECO:0000313" key="34">
    <source>
        <dbReference type="Proteomes" id="UP000051497"/>
    </source>
</evidence>
<evidence type="ECO:0000256" key="12">
    <source>
        <dbReference type="ARBA" id="ARBA00022676"/>
    </source>
</evidence>
<keyword evidence="11" id="KW-0645">Protease</keyword>
<dbReference type="PATRIC" id="fig|1590043.3.peg.1977"/>
<dbReference type="SUPFAM" id="SSF56601">
    <property type="entry name" value="beta-lactamase/transpeptidase-like"/>
    <property type="match status" value="1"/>
</dbReference>
<evidence type="ECO:0000256" key="4">
    <source>
        <dbReference type="ARBA" id="ARBA00007090"/>
    </source>
</evidence>
<name>A0A0Q9YU84_9GAMM</name>
<dbReference type="Gene3D" id="1.10.3810.10">
    <property type="entry name" value="Biosynthetic peptidoglycan transglycosylase-like"/>
    <property type="match status" value="1"/>
</dbReference>
<dbReference type="InterPro" id="IPR023346">
    <property type="entry name" value="Lysozyme-like_dom_sf"/>
</dbReference>
<comment type="similarity">
    <text evidence="5">In the N-terminal section; belongs to the glycosyltransferase 51 family.</text>
</comment>
<keyword evidence="16" id="KW-0133">Cell shape</keyword>
<dbReference type="GO" id="GO:0008658">
    <property type="term" value="F:penicillin binding"/>
    <property type="evidence" value="ECO:0007669"/>
    <property type="project" value="InterPro"/>
</dbReference>
<evidence type="ECO:0000256" key="1">
    <source>
        <dbReference type="ARBA" id="ARBA00002624"/>
    </source>
</evidence>
<dbReference type="EMBL" id="LKAJ02000001">
    <property type="protein sequence ID" value="MCS5710028.1"/>
    <property type="molecule type" value="Genomic_DNA"/>
</dbReference>
<evidence type="ECO:0000256" key="26">
    <source>
        <dbReference type="ARBA" id="ARBA00049902"/>
    </source>
</evidence>
<evidence type="ECO:0000256" key="16">
    <source>
        <dbReference type="ARBA" id="ARBA00022960"/>
    </source>
</evidence>
<evidence type="ECO:0000256" key="25">
    <source>
        <dbReference type="ARBA" id="ARBA00044770"/>
    </source>
</evidence>
<keyword evidence="10" id="KW-0121">Carboxypeptidase</keyword>
<dbReference type="NCBIfam" id="TIGR02074">
    <property type="entry name" value="PBP_1a_fam"/>
    <property type="match status" value="1"/>
</dbReference>
<dbReference type="SUPFAM" id="SSF53955">
    <property type="entry name" value="Lysozyme-like"/>
    <property type="match status" value="1"/>
</dbReference>
<feature type="domain" description="Glycosyl transferase family 51" evidence="30">
    <location>
        <begin position="56"/>
        <end position="230"/>
    </location>
</feature>
<dbReference type="FunFam" id="1.10.3810.10:FF:000003">
    <property type="entry name" value="Penicillin-binding protein 1a"/>
    <property type="match status" value="1"/>
</dbReference>
<keyword evidence="8" id="KW-1003">Cell membrane</keyword>
<keyword evidence="23" id="KW-0961">Cell wall biogenesis/degradation</keyword>
<keyword evidence="19 28" id="KW-1133">Transmembrane helix</keyword>
<dbReference type="InterPro" id="IPR012340">
    <property type="entry name" value="NA-bd_OB-fold"/>
</dbReference>
<keyword evidence="17" id="KW-0735">Signal-anchor</keyword>
<keyword evidence="9" id="KW-0997">Cell inner membrane</keyword>
<evidence type="ECO:0000256" key="10">
    <source>
        <dbReference type="ARBA" id="ARBA00022645"/>
    </source>
</evidence>
<dbReference type="InterPro" id="IPR001460">
    <property type="entry name" value="PCN-bd_Tpept"/>
</dbReference>
<evidence type="ECO:0000256" key="14">
    <source>
        <dbReference type="ARBA" id="ARBA00022692"/>
    </source>
</evidence>
<proteinExistence type="inferred from homology"/>
<dbReference type="GO" id="GO:0046677">
    <property type="term" value="P:response to antibiotic"/>
    <property type="evidence" value="ECO:0007669"/>
    <property type="project" value="UniProtKB-KW"/>
</dbReference>
<comment type="pathway">
    <text evidence="27">Glycan biosynthesis.</text>
</comment>
<evidence type="ECO:0000313" key="32">
    <source>
        <dbReference type="EMBL" id="KRG21018.1"/>
    </source>
</evidence>
<dbReference type="InterPro" id="IPR012338">
    <property type="entry name" value="Beta-lactam/transpept-like"/>
</dbReference>
<dbReference type="GO" id="GO:0008360">
    <property type="term" value="P:regulation of cell shape"/>
    <property type="evidence" value="ECO:0007669"/>
    <property type="project" value="UniProtKB-KW"/>
</dbReference>
<comment type="similarity">
    <text evidence="4">In the C-terminal section; belongs to the transpeptidase family.</text>
</comment>
<evidence type="ECO:0000313" key="33">
    <source>
        <dbReference type="EMBL" id="MCS5710028.1"/>
    </source>
</evidence>
<reference evidence="33" key="3">
    <citation type="submission" date="2021-06" db="EMBL/GenBank/DDBJ databases">
        <title>Genomic Description and Analysis of Intracellular Bacteria, Candidatus Berkiella cookevillensis and Candidatus Berkiella aquae.</title>
        <authorList>
            <person name="Kidane D.T."/>
            <person name="Mehari Y.T."/>
            <person name="Rice F.C."/>
            <person name="Arivett B.A."/>
            <person name="Farone A.L."/>
            <person name="Berk S.G."/>
            <person name="Farone M.B."/>
        </authorList>
    </citation>
    <scope>NUCLEOTIDE SEQUENCE</scope>
    <source>
        <strain evidence="33">HT99</strain>
    </source>
</reference>
<evidence type="ECO:0000256" key="5">
    <source>
        <dbReference type="ARBA" id="ARBA00007739"/>
    </source>
</evidence>
<comment type="subcellular location">
    <subcellularLocation>
        <location evidence="2">Cell inner membrane</location>
        <topology evidence="2">Single-pass type II membrane protein</topology>
    </subcellularLocation>
</comment>
<dbReference type="EC" id="3.4.16.4" evidence="6"/>
<dbReference type="EMBL" id="LKAJ01000007">
    <property type="protein sequence ID" value="KRG21018.1"/>
    <property type="molecule type" value="Genomic_DNA"/>
</dbReference>
<sequence>MKNFFRIFIHVLLSTGVAGLCALIVIVLYTNAQLPEVNDLEDIQLQVPLRIYTADGKLIGEYGEKRRTPIAIQDVPPTLINAILATEDRRFYEHNGVDMRGIARASLHLLASGTKAQGASTITMQVARNFFLTRKKTFGRKLNEALLALKIEKELSKDKILELYLNKIYFGKRAYGVQAAAQVYFGTTVDKLNLAQMAMIAGLPQAPSAINPINNPEAALKRRTHVLRRMLHYGFINEEQYDQVVESPVIASYHGRVIDIDAPHVSEMARKELVEKFGPQVYTSGYIAYTTVDSRLQSLAHHAVQEGLLEYDKRHGYRGPIGQLTVSAKGAIDKASWAEQLKGFPKTAFTWPAAILSVDNHGAKALLPNNQEIEISFDSMKWAARQFSRLRLGSEPQSPSDVVAVGDVIYTEPSGNNEWAFSQLPDVQGALVALHPKNGAILAMIGGFDFNLSHFNRATQSSRQPGSNFKPFIYAAALEHGYTAASIINDAPIVYRDANVEDAWRPQNDSRRFYGPTRLRVGLTKSRNLVSIRLLQALGIGKALKVIQRFGFERRNLPRTLSLALGTANASPLDIATGYAVFANGGYKVTPHIIQKVTDSQNNLVYEAAPVTAGLELANKYDPESEDDDNAIDELVNKKSSTNNKQPDAARAISPQTAYIMTSILQDAIQTGTARLARNLNRSDLAGKTGTTNNQMDAWFTGFNQSLVASTWVGFDEPQSLQEYGSQAALPIWMKFMGAALQGVPETKPEQPRGIITVRIDPSTGMLARPGQPNAIFEIFSQNSMPNRTAVASGHERNIITPSSSSGDSLF</sequence>
<evidence type="ECO:0000256" key="13">
    <source>
        <dbReference type="ARBA" id="ARBA00022679"/>
    </source>
</evidence>
<feature type="domain" description="Penicillin-binding protein transpeptidase" evidence="29">
    <location>
        <begin position="429"/>
        <end position="733"/>
    </location>
</feature>
<protein>
    <recommendedName>
        <fullName evidence="7">Penicillin-binding protein 1A</fullName>
        <ecNumber evidence="25">2.4.99.28</ecNumber>
        <ecNumber evidence="6">3.4.16.4</ecNumber>
    </recommendedName>
</protein>
<dbReference type="PANTHER" id="PTHR32282">
    <property type="entry name" value="BINDING PROTEIN TRANSPEPTIDASE, PUTATIVE-RELATED"/>
    <property type="match status" value="1"/>
</dbReference>
<evidence type="ECO:0000256" key="24">
    <source>
        <dbReference type="ARBA" id="ARBA00034000"/>
    </source>
</evidence>
<dbReference type="GO" id="GO:0006508">
    <property type="term" value="P:proteolysis"/>
    <property type="evidence" value="ECO:0007669"/>
    <property type="project" value="UniProtKB-KW"/>
</dbReference>
<dbReference type="InterPro" id="IPR036950">
    <property type="entry name" value="PBP_transglycosylase"/>
</dbReference>
<dbReference type="GO" id="GO:0030288">
    <property type="term" value="C:outer membrane-bounded periplasmic space"/>
    <property type="evidence" value="ECO:0007669"/>
    <property type="project" value="TreeGrafter"/>
</dbReference>
<evidence type="ECO:0000256" key="11">
    <source>
        <dbReference type="ARBA" id="ARBA00022670"/>
    </source>
</evidence>
<dbReference type="InterPro" id="IPR001264">
    <property type="entry name" value="Glyco_trans_51"/>
</dbReference>
<evidence type="ECO:0000256" key="17">
    <source>
        <dbReference type="ARBA" id="ARBA00022968"/>
    </source>
</evidence>
<keyword evidence="12" id="KW-0328">Glycosyltransferase</keyword>
<evidence type="ECO:0000256" key="3">
    <source>
        <dbReference type="ARBA" id="ARBA00004752"/>
    </source>
</evidence>
<dbReference type="GO" id="GO:0009002">
    <property type="term" value="F:serine-type D-Ala-D-Ala carboxypeptidase activity"/>
    <property type="evidence" value="ECO:0007669"/>
    <property type="project" value="UniProtKB-EC"/>
</dbReference>
<evidence type="ECO:0000256" key="27">
    <source>
        <dbReference type="ARBA" id="ARBA00060592"/>
    </source>
</evidence>
<evidence type="ECO:0000256" key="18">
    <source>
        <dbReference type="ARBA" id="ARBA00022984"/>
    </source>
</evidence>
<evidence type="ECO:0000256" key="22">
    <source>
        <dbReference type="ARBA" id="ARBA00023268"/>
    </source>
</evidence>
<keyword evidence="22" id="KW-0511">Multifunctional enzyme</keyword>
<keyword evidence="15" id="KW-0378">Hydrolase</keyword>
<dbReference type="AlphaFoldDB" id="A0A0Q9YU84"/>
<dbReference type="PANTHER" id="PTHR32282:SF27">
    <property type="entry name" value="PENICILLIN-BINDING PROTEIN 1A"/>
    <property type="match status" value="1"/>
</dbReference>
<dbReference type="Proteomes" id="UP000051497">
    <property type="component" value="Unassembled WGS sequence"/>
</dbReference>
<evidence type="ECO:0000256" key="23">
    <source>
        <dbReference type="ARBA" id="ARBA00023316"/>
    </source>
</evidence>
<comment type="pathway">
    <text evidence="3">Cell wall biogenesis; peptidoglycan biosynthesis.</text>
</comment>
<keyword evidence="21" id="KW-0046">Antibiotic resistance</keyword>
<dbReference type="InterPro" id="IPR050396">
    <property type="entry name" value="Glycosyltr_51/Transpeptidase"/>
</dbReference>
<keyword evidence="13" id="KW-0808">Transferase</keyword>
<evidence type="ECO:0000259" key="30">
    <source>
        <dbReference type="Pfam" id="PF00912"/>
    </source>
</evidence>
<reference evidence="32" key="1">
    <citation type="submission" date="2015-09" db="EMBL/GenBank/DDBJ databases">
        <title>Draft Genome Sequences of Two Novel Amoeba-resistant Intranuclear Bacteria, Candidatus Berkiella cookevillensis and Candidatus Berkiella aquae.</title>
        <authorList>
            <person name="Mehari Y.T."/>
            <person name="Arivett B.A."/>
            <person name="Farone A.L."/>
            <person name="Gunderson J.H."/>
            <person name="Farone M.B."/>
        </authorList>
    </citation>
    <scope>NUCLEOTIDE SEQUENCE [LARGE SCALE GENOMIC DNA]</scope>
    <source>
        <strain evidence="32">HT99</strain>
    </source>
</reference>
<dbReference type="InterPro" id="IPR031376">
    <property type="entry name" value="PCB_OB"/>
</dbReference>
<comment type="catalytic activity">
    <reaction evidence="24">
        <text>Preferential cleavage: (Ac)2-L-Lys-D-Ala-|-D-Ala. Also transpeptidation of peptidyl-alanyl moieties that are N-acyl substituents of D-alanine.</text>
        <dbReference type="EC" id="3.4.16.4"/>
    </reaction>
</comment>
<dbReference type="Pfam" id="PF00905">
    <property type="entry name" value="Transpeptidase"/>
    <property type="match status" value="1"/>
</dbReference>
<evidence type="ECO:0000256" key="7">
    <source>
        <dbReference type="ARBA" id="ARBA00018638"/>
    </source>
</evidence>